<organism evidence="2 3">
    <name type="scientific">Aurantimonas coralicida</name>
    <dbReference type="NCBI Taxonomy" id="182270"/>
    <lineage>
        <taxon>Bacteria</taxon>
        <taxon>Pseudomonadati</taxon>
        <taxon>Pseudomonadota</taxon>
        <taxon>Alphaproteobacteria</taxon>
        <taxon>Hyphomicrobiales</taxon>
        <taxon>Aurantimonadaceae</taxon>
        <taxon>Aurantimonas</taxon>
    </lineage>
</organism>
<dbReference type="Proteomes" id="UP000885680">
    <property type="component" value="Unassembled WGS sequence"/>
</dbReference>
<comment type="caution">
    <text evidence="2">The sequence shown here is derived from an EMBL/GenBank/DDBJ whole genome shotgun (WGS) entry which is preliminary data.</text>
</comment>
<feature type="region of interest" description="Disordered" evidence="1">
    <location>
        <begin position="88"/>
        <end position="107"/>
    </location>
</feature>
<dbReference type="AlphaFoldDB" id="A0A9C9NJ38"/>
<accession>A0A9C9NJ38</accession>
<feature type="non-terminal residue" evidence="2">
    <location>
        <position position="1"/>
    </location>
</feature>
<reference evidence="2" key="1">
    <citation type="journal article" date="2020" name="mSystems">
        <title>Genome- and Community-Level Interaction Insights into Carbon Utilization and Element Cycling Functions of Hydrothermarchaeota in Hydrothermal Sediment.</title>
        <authorList>
            <person name="Zhou Z."/>
            <person name="Liu Y."/>
            <person name="Xu W."/>
            <person name="Pan J."/>
            <person name="Luo Z.H."/>
            <person name="Li M."/>
        </authorList>
    </citation>
    <scope>NUCLEOTIDE SEQUENCE</scope>
    <source>
        <strain evidence="2">HyVt-347</strain>
    </source>
</reference>
<dbReference type="EMBL" id="DRGN01000301">
    <property type="protein sequence ID" value="HEU02766.1"/>
    <property type="molecule type" value="Genomic_DNA"/>
</dbReference>
<evidence type="ECO:0000256" key="1">
    <source>
        <dbReference type="SAM" id="MobiDB-lite"/>
    </source>
</evidence>
<evidence type="ECO:0000313" key="2">
    <source>
        <dbReference type="EMBL" id="HEU02766.1"/>
    </source>
</evidence>
<protein>
    <submittedName>
        <fullName evidence="2">Penicillin-binding protein 1A</fullName>
    </submittedName>
</protein>
<evidence type="ECO:0000313" key="3">
    <source>
        <dbReference type="Proteomes" id="UP000885680"/>
    </source>
</evidence>
<proteinExistence type="predicted"/>
<gene>
    <name evidence="2" type="ORF">ENH89_21120</name>
</gene>
<sequence>KVTGGSLPAQAWHDFMTAAHEGLPAVPLPGDYRIGEAEAPLTADSGYGEDRYYDSEMPAGEDQYYNQAGAPLPPADVGGQGVVIYDGPPPPGVTVEGRVNPGRASDSSLFRRLFGG</sequence>
<name>A0A9C9NJ38_9HYPH</name>